<evidence type="ECO:0000256" key="4">
    <source>
        <dbReference type="ARBA" id="ARBA00022741"/>
    </source>
</evidence>
<evidence type="ECO:0000313" key="9">
    <source>
        <dbReference type="EMBL" id="KAJ6022654.1"/>
    </source>
</evidence>
<keyword evidence="5" id="KW-0067">ATP-binding</keyword>
<protein>
    <recommendedName>
        <fullName evidence="2">Glutamine synthetase</fullName>
    </recommendedName>
</protein>
<dbReference type="AlphaFoldDB" id="A0AAD6HY74"/>
<dbReference type="Gene3D" id="3.30.590.10">
    <property type="entry name" value="Glutamine synthetase/guanido kinase, catalytic domain"/>
    <property type="match status" value="1"/>
</dbReference>
<name>A0AAD6HY74_PENCN</name>
<evidence type="ECO:0000256" key="3">
    <source>
        <dbReference type="ARBA" id="ARBA00022598"/>
    </source>
</evidence>
<dbReference type="Proteomes" id="UP001219568">
    <property type="component" value="Unassembled WGS sequence"/>
</dbReference>
<dbReference type="GO" id="GO:0005524">
    <property type="term" value="F:ATP binding"/>
    <property type="evidence" value="ECO:0007669"/>
    <property type="project" value="UniProtKB-KW"/>
</dbReference>
<proteinExistence type="inferred from homology"/>
<dbReference type="FunFam" id="3.30.590.10:FF:000005">
    <property type="entry name" value="Probable glutamine synthetase"/>
    <property type="match status" value="1"/>
</dbReference>
<dbReference type="GO" id="GO:0006576">
    <property type="term" value="P:biogenic amine metabolic process"/>
    <property type="evidence" value="ECO:0007669"/>
    <property type="project" value="UniProtKB-ARBA"/>
</dbReference>
<evidence type="ECO:0000256" key="1">
    <source>
        <dbReference type="ARBA" id="ARBA00009897"/>
    </source>
</evidence>
<dbReference type="Gene3D" id="3.10.20.70">
    <property type="entry name" value="Glutamine synthetase, N-terminal domain"/>
    <property type="match status" value="1"/>
</dbReference>
<feature type="domain" description="GS catalytic" evidence="8">
    <location>
        <begin position="119"/>
        <end position="482"/>
    </location>
</feature>
<dbReference type="GO" id="GO:0006542">
    <property type="term" value="P:glutamine biosynthetic process"/>
    <property type="evidence" value="ECO:0007669"/>
    <property type="project" value="InterPro"/>
</dbReference>
<evidence type="ECO:0000256" key="2">
    <source>
        <dbReference type="ARBA" id="ARBA00021364"/>
    </source>
</evidence>
<reference evidence="9" key="1">
    <citation type="journal article" date="2023" name="IMA Fungus">
        <title>Comparative genomic study of the Penicillium genus elucidates a diverse pangenome and 15 lateral gene transfer events.</title>
        <authorList>
            <person name="Petersen C."/>
            <person name="Sorensen T."/>
            <person name="Nielsen M.R."/>
            <person name="Sondergaard T.E."/>
            <person name="Sorensen J.L."/>
            <person name="Fitzpatrick D.A."/>
            <person name="Frisvad J.C."/>
            <person name="Nielsen K.L."/>
        </authorList>
    </citation>
    <scope>NUCLEOTIDE SEQUENCE</scope>
    <source>
        <strain evidence="9">IBT 15450</strain>
    </source>
</reference>
<evidence type="ECO:0000259" key="8">
    <source>
        <dbReference type="PROSITE" id="PS51987"/>
    </source>
</evidence>
<accession>A0AAD6HY74</accession>
<dbReference type="SMART" id="SM01230">
    <property type="entry name" value="Gln-synt_C"/>
    <property type="match status" value="1"/>
</dbReference>
<keyword evidence="3" id="KW-0436">Ligase</keyword>
<dbReference type="SUPFAM" id="SSF55931">
    <property type="entry name" value="Glutamine synthetase/guanido kinase"/>
    <property type="match status" value="1"/>
</dbReference>
<keyword evidence="4" id="KW-0547">Nucleotide-binding</keyword>
<dbReference type="InterPro" id="IPR036651">
    <property type="entry name" value="Gln_synt_N_sf"/>
</dbReference>
<evidence type="ECO:0000313" key="10">
    <source>
        <dbReference type="Proteomes" id="UP001219568"/>
    </source>
</evidence>
<dbReference type="GO" id="GO:0004356">
    <property type="term" value="F:glutamine synthetase activity"/>
    <property type="evidence" value="ECO:0007669"/>
    <property type="project" value="InterPro"/>
</dbReference>
<evidence type="ECO:0000256" key="6">
    <source>
        <dbReference type="PROSITE-ProRule" id="PRU01331"/>
    </source>
</evidence>
<dbReference type="InterPro" id="IPR014746">
    <property type="entry name" value="Gln_synth/guanido_kin_cat_dom"/>
</dbReference>
<dbReference type="PROSITE" id="PS51987">
    <property type="entry name" value="GS_CATALYTIC"/>
    <property type="match status" value="1"/>
</dbReference>
<evidence type="ECO:0000256" key="7">
    <source>
        <dbReference type="RuleBase" id="RU000384"/>
    </source>
</evidence>
<comment type="caution">
    <text evidence="9">The sequence shown here is derived from an EMBL/GenBank/DDBJ whole genome shotgun (WGS) entry which is preliminary data.</text>
</comment>
<organism evidence="9 10">
    <name type="scientific">Penicillium canescens</name>
    <dbReference type="NCBI Taxonomy" id="5083"/>
    <lineage>
        <taxon>Eukaryota</taxon>
        <taxon>Fungi</taxon>
        <taxon>Dikarya</taxon>
        <taxon>Ascomycota</taxon>
        <taxon>Pezizomycotina</taxon>
        <taxon>Eurotiomycetes</taxon>
        <taxon>Eurotiomycetidae</taxon>
        <taxon>Eurotiales</taxon>
        <taxon>Aspergillaceae</taxon>
        <taxon>Penicillium</taxon>
    </lineage>
</organism>
<evidence type="ECO:0000256" key="5">
    <source>
        <dbReference type="ARBA" id="ARBA00022840"/>
    </source>
</evidence>
<reference evidence="9" key="2">
    <citation type="submission" date="2023-01" db="EMBL/GenBank/DDBJ databases">
        <authorList>
            <person name="Petersen C."/>
        </authorList>
    </citation>
    <scope>NUCLEOTIDE SEQUENCE</scope>
    <source>
        <strain evidence="9">IBT 15450</strain>
    </source>
</reference>
<keyword evidence="10" id="KW-1185">Reference proteome</keyword>
<dbReference type="Pfam" id="PF00120">
    <property type="entry name" value="Gln-synt_C"/>
    <property type="match status" value="1"/>
</dbReference>
<dbReference type="PANTHER" id="PTHR43785:SF12">
    <property type="entry name" value="TYPE-1 GLUTAMINE SYNTHETASE 2"/>
    <property type="match status" value="1"/>
</dbReference>
<gene>
    <name evidence="9" type="ORF">N7460_013049</name>
</gene>
<sequence>MITPTMITVESLPTLLADDIKVKVAGIDSDGVLRGKVMAKEKFLGIAEKGFGFSSALFGWDMHDMMWTTEARVAPPESGYADFLAIPDLNSFRRLPWEENIPFFLVRFLNDTDPVLADGRSMLRSLCDRLGGEGIRALAGVELEFMNFQTPSEDGYGSAGSNHPNLASFLEKNAPSSLRPITAGMFCYSSTRPVANKKYFYDIFNTAAQINCGIEGWHTEGGPGVYEAALKVSEISEMADKVAMFKLLTKSLGMDHGVTPCFMAKPMHGMPGSSGHIHISLADKEGKNLFARETPEAHPQWSDIAHLSDTGRHFLAGLLDALPDIMPLFAPTVNSYKRLVENYWAPVHISWGLEDRIASIRLITPPVCKPGATRFEVRIPGADLHPHYALSVILAAGWRGVQKKLEIKVPPMSARKAGDHRPELLPNTLDKALDRFSAPNSIAREILDSEFVDFFTATRQHELGQWREAVTDWEIKRYIEIV</sequence>
<dbReference type="InterPro" id="IPR008146">
    <property type="entry name" value="Gln_synth_cat_dom"/>
</dbReference>
<dbReference type="PANTHER" id="PTHR43785">
    <property type="entry name" value="GAMMA-GLUTAMYLPUTRESCINE SYNTHETASE"/>
    <property type="match status" value="1"/>
</dbReference>
<dbReference type="EMBL" id="JAQJZL010000016">
    <property type="protein sequence ID" value="KAJ6022654.1"/>
    <property type="molecule type" value="Genomic_DNA"/>
</dbReference>
<comment type="similarity">
    <text evidence="1 6 7">Belongs to the glutamine synthetase family.</text>
</comment>
<dbReference type="SUPFAM" id="SSF54368">
    <property type="entry name" value="Glutamine synthetase, N-terminal domain"/>
    <property type="match status" value="1"/>
</dbReference>
<dbReference type="FunFam" id="3.10.20.70:FF:000013">
    <property type="entry name" value="Glutamine synthetase bacteria"/>
    <property type="match status" value="1"/>
</dbReference>